<reference evidence="5 6" key="1">
    <citation type="submission" date="2018-04" db="EMBL/GenBank/DDBJ databases">
        <authorList>
            <person name="Go L.Y."/>
            <person name="Mitchell J.A."/>
        </authorList>
    </citation>
    <scope>NUCLEOTIDE SEQUENCE [LARGE SCALE GENOMIC DNA]</scope>
    <source>
        <strain evidence="5 6">TPD7010</strain>
    </source>
</reference>
<dbReference type="PRINTS" id="PR00080">
    <property type="entry name" value="SDRFAMILY"/>
</dbReference>
<dbReference type="AlphaFoldDB" id="A0A2T7WVU7"/>
<sequence length="253" mass="25673">MDITGASALVTGGASGLGLATARRLVNTGAHVTIVDLPSSAGASIAEELGGSFVAADVTDAEQIAAAAARAAEAGPLRVVVNCAGIAPPAKVLERDGTPSSLADFERVVRVNLIGTYNVIAQTSAVMAQTDPTEGGDRGVIVNTASVAAFDGQIGQPAYSASKGGVHAMTLPIARELARHGIRVATIAPGIMETPMLKGLPQAAQDSLGQQVPYPSRLGAPDEYARLVLAIVDNGYLNGETIRLDGAIRMAPK</sequence>
<evidence type="ECO:0000313" key="5">
    <source>
        <dbReference type="EMBL" id="PVE78741.1"/>
    </source>
</evidence>
<dbReference type="PRINTS" id="PR00081">
    <property type="entry name" value="GDHRDH"/>
</dbReference>
<dbReference type="PROSITE" id="PS00061">
    <property type="entry name" value="ADH_SHORT"/>
    <property type="match status" value="1"/>
</dbReference>
<dbReference type="FunFam" id="3.40.50.720:FF:000215">
    <property type="entry name" value="3-hydroxyacyl-CoA dehydrogenase type-2"/>
    <property type="match status" value="1"/>
</dbReference>
<comment type="caution">
    <text evidence="5">The sequence shown here is derived from an EMBL/GenBank/DDBJ whole genome shotgun (WGS) entry which is preliminary data.</text>
</comment>
<dbReference type="GO" id="GO:0016491">
    <property type="term" value="F:oxidoreductase activity"/>
    <property type="evidence" value="ECO:0007669"/>
    <property type="project" value="UniProtKB-KW"/>
</dbReference>
<accession>A0A2T7WVU7</accession>
<dbReference type="RefSeq" id="WP_116536640.1">
    <property type="nucleotide sequence ID" value="NZ_QDFT01000005.1"/>
</dbReference>
<dbReference type="PANTHER" id="PTHR43658">
    <property type="entry name" value="SHORT-CHAIN DEHYDROGENASE/REDUCTASE"/>
    <property type="match status" value="1"/>
</dbReference>
<gene>
    <name evidence="5" type="ORF">DC432_03085</name>
</gene>
<evidence type="ECO:0000256" key="3">
    <source>
        <dbReference type="RuleBase" id="RU000363"/>
    </source>
</evidence>
<dbReference type="Gene3D" id="3.40.50.720">
    <property type="entry name" value="NAD(P)-binding Rossmann-like Domain"/>
    <property type="match status" value="1"/>
</dbReference>
<protein>
    <submittedName>
        <fullName evidence="5">3-hydroxyacyl-CoA dehydrogenase</fullName>
    </submittedName>
</protein>
<dbReference type="InterPro" id="IPR002347">
    <property type="entry name" value="SDR_fam"/>
</dbReference>
<dbReference type="Pfam" id="PF00106">
    <property type="entry name" value="adh_short"/>
    <property type="match status" value="1"/>
</dbReference>
<evidence type="ECO:0000256" key="2">
    <source>
        <dbReference type="ARBA" id="ARBA00023002"/>
    </source>
</evidence>
<comment type="similarity">
    <text evidence="1 3">Belongs to the short-chain dehydrogenases/reductases (SDR) family.</text>
</comment>
<evidence type="ECO:0000313" key="6">
    <source>
        <dbReference type="Proteomes" id="UP000244649"/>
    </source>
</evidence>
<feature type="domain" description="Ketoreductase" evidence="4">
    <location>
        <begin position="6"/>
        <end position="194"/>
    </location>
</feature>
<evidence type="ECO:0000256" key="1">
    <source>
        <dbReference type="ARBA" id="ARBA00006484"/>
    </source>
</evidence>
<dbReference type="EMBL" id="QDFT01000005">
    <property type="protein sequence ID" value="PVE78741.1"/>
    <property type="molecule type" value="Genomic_DNA"/>
</dbReference>
<name>A0A2T7WVU7_MICTE</name>
<dbReference type="InterPro" id="IPR057326">
    <property type="entry name" value="KR_dom"/>
</dbReference>
<proteinExistence type="inferred from homology"/>
<evidence type="ECO:0000259" key="4">
    <source>
        <dbReference type="SMART" id="SM00822"/>
    </source>
</evidence>
<keyword evidence="2" id="KW-0560">Oxidoreductase</keyword>
<dbReference type="SMART" id="SM00822">
    <property type="entry name" value="PKS_KR"/>
    <property type="match status" value="1"/>
</dbReference>
<dbReference type="PANTHER" id="PTHR43658:SF8">
    <property type="entry name" value="17-BETA-HYDROXYSTEROID DEHYDROGENASE 14-RELATED"/>
    <property type="match status" value="1"/>
</dbReference>
<dbReference type="Proteomes" id="UP000244649">
    <property type="component" value="Unassembled WGS sequence"/>
</dbReference>
<dbReference type="InterPro" id="IPR020904">
    <property type="entry name" value="Sc_DH/Rdtase_CS"/>
</dbReference>
<organism evidence="5 6">
    <name type="scientific">Microbacterium testaceum</name>
    <name type="common">Aureobacterium testaceum</name>
    <name type="synonym">Brevibacterium testaceum</name>
    <dbReference type="NCBI Taxonomy" id="2033"/>
    <lineage>
        <taxon>Bacteria</taxon>
        <taxon>Bacillati</taxon>
        <taxon>Actinomycetota</taxon>
        <taxon>Actinomycetes</taxon>
        <taxon>Micrococcales</taxon>
        <taxon>Microbacteriaceae</taxon>
        <taxon>Microbacterium</taxon>
    </lineage>
</organism>
<dbReference type="InterPro" id="IPR036291">
    <property type="entry name" value="NAD(P)-bd_dom_sf"/>
</dbReference>
<dbReference type="SUPFAM" id="SSF51735">
    <property type="entry name" value="NAD(P)-binding Rossmann-fold domains"/>
    <property type="match status" value="1"/>
</dbReference>